<evidence type="ECO:0000256" key="1">
    <source>
        <dbReference type="SAM" id="Phobius"/>
    </source>
</evidence>
<dbReference type="Proteomes" id="UP000494120">
    <property type="component" value="Unassembled WGS sequence"/>
</dbReference>
<accession>A0ABY6XLD0</accession>
<keyword evidence="1" id="KW-1133">Transmembrane helix</keyword>
<sequence>MGGTEVQTRVAPLANGNFGGSGLQPRLGWLFLCAISAASIVLVPPVVLVACLMGKNVWSILTRGRLQFAFLAYLGSAPVPAVFTFLLEIGATAGNHGGTASASEYQWNERFFFVFVAAAALSGLLLLLRPKDGQAANVEPPQPAR</sequence>
<dbReference type="RefSeq" id="WP_254607758.1">
    <property type="nucleotide sequence ID" value="NZ_CABVQG010000004.1"/>
</dbReference>
<comment type="caution">
    <text evidence="2">The sequence shown here is derived from an EMBL/GenBank/DDBJ whole genome shotgun (WGS) entry which is preliminary data.</text>
</comment>
<proteinExistence type="predicted"/>
<keyword evidence="1" id="KW-0472">Membrane</keyword>
<dbReference type="EMBL" id="CABVQG010000004">
    <property type="protein sequence ID" value="VWC53736.1"/>
    <property type="molecule type" value="Genomic_DNA"/>
</dbReference>
<keyword evidence="1" id="KW-0812">Transmembrane</keyword>
<feature type="transmembrane region" description="Helical" evidence="1">
    <location>
        <begin position="111"/>
        <end position="128"/>
    </location>
</feature>
<reference evidence="2 3" key="1">
    <citation type="submission" date="2019-09" db="EMBL/GenBank/DDBJ databases">
        <authorList>
            <person name="Depoorter E."/>
        </authorList>
    </citation>
    <scope>NUCLEOTIDE SEQUENCE [LARGE SCALE GENOMIC DNA]</scope>
    <source>
        <strain evidence="2 3">R-17378</strain>
    </source>
</reference>
<organism evidence="2 3">
    <name type="scientific">Burkholderia aenigmatica</name>
    <dbReference type="NCBI Taxonomy" id="2015348"/>
    <lineage>
        <taxon>Bacteria</taxon>
        <taxon>Pseudomonadati</taxon>
        <taxon>Pseudomonadota</taxon>
        <taxon>Betaproteobacteria</taxon>
        <taxon>Burkholderiales</taxon>
        <taxon>Burkholderiaceae</taxon>
        <taxon>Burkholderia</taxon>
        <taxon>Burkholderia cepacia complex</taxon>
    </lineage>
</organism>
<feature type="transmembrane region" description="Helical" evidence="1">
    <location>
        <begin position="29"/>
        <end position="54"/>
    </location>
</feature>
<name>A0ABY6XLD0_9BURK</name>
<gene>
    <name evidence="2" type="ORF">BLA17378_01287</name>
</gene>
<evidence type="ECO:0000313" key="2">
    <source>
        <dbReference type="EMBL" id="VWC53736.1"/>
    </source>
</evidence>
<evidence type="ECO:0000313" key="3">
    <source>
        <dbReference type="Proteomes" id="UP000494120"/>
    </source>
</evidence>
<feature type="transmembrane region" description="Helical" evidence="1">
    <location>
        <begin position="66"/>
        <end position="91"/>
    </location>
</feature>
<protein>
    <submittedName>
        <fullName evidence="2">Uncharacterized protein</fullName>
    </submittedName>
</protein>
<keyword evidence="3" id="KW-1185">Reference proteome</keyword>